<dbReference type="InterPro" id="IPR058792">
    <property type="entry name" value="Beta-barrel_RND_2"/>
</dbReference>
<sequence>MQLVACGDSSNDNSLQQESRGRAAVPVVVETVQLKPRQTRVEAVGTARAYRSVSLFPEVAGEVVEVNFQPGDRVTKGDVLVALDSRDEKLALELAELRFADAKRMLDRYTQANSSVGRTVPETTIDTARTTLDSTRIERDRASIALQRRFITAPFDGFVGITDIDAGDRIDATTEITTIDDRSVLLVRFDVPEAFVGRLQTGDPVRIEVWSAERTEARGTVVDLGSRVDPLSRAFTARAEVPNTNDLLRPGMSFRVELNLTGKAFPAVPEVALQWGAEGAYIWIVENDTARRVPATLVQRQEGRVLVDARVPEGALVVGEGVQSMRNGIAVRTMDAEALARDARGVLMPAANEG</sequence>
<dbReference type="Gene3D" id="1.10.287.470">
    <property type="entry name" value="Helix hairpin bin"/>
    <property type="match status" value="1"/>
</dbReference>
<dbReference type="Pfam" id="PF25954">
    <property type="entry name" value="Beta-barrel_RND_2"/>
    <property type="match status" value="1"/>
</dbReference>
<dbReference type="EMBL" id="CP136865">
    <property type="protein sequence ID" value="WOJ95329.1"/>
    <property type="molecule type" value="Genomic_DNA"/>
</dbReference>
<evidence type="ECO:0000256" key="2">
    <source>
        <dbReference type="SAM" id="MobiDB-lite"/>
    </source>
</evidence>
<dbReference type="Gene3D" id="2.40.30.170">
    <property type="match status" value="1"/>
</dbReference>
<evidence type="ECO:0000259" key="3">
    <source>
        <dbReference type="Pfam" id="PF25954"/>
    </source>
</evidence>
<dbReference type="SUPFAM" id="SSF111369">
    <property type="entry name" value="HlyD-like secretion proteins"/>
    <property type="match status" value="1"/>
</dbReference>
<dbReference type="InterPro" id="IPR058647">
    <property type="entry name" value="BSH_CzcB-like"/>
</dbReference>
<evidence type="ECO:0000313" key="5">
    <source>
        <dbReference type="EMBL" id="WOJ95329.1"/>
    </source>
</evidence>
<dbReference type="Pfam" id="PF25973">
    <property type="entry name" value="BSH_CzcB"/>
    <property type="match status" value="1"/>
</dbReference>
<feature type="region of interest" description="Disordered" evidence="2">
    <location>
        <begin position="1"/>
        <end position="20"/>
    </location>
</feature>
<accession>A0ABZ0I9X6</accession>
<dbReference type="Gene3D" id="2.40.420.20">
    <property type="match status" value="1"/>
</dbReference>
<dbReference type="NCBIfam" id="TIGR01730">
    <property type="entry name" value="RND_mfp"/>
    <property type="match status" value="1"/>
</dbReference>
<feature type="domain" description="CusB-like beta-barrel" evidence="3">
    <location>
        <begin position="187"/>
        <end position="259"/>
    </location>
</feature>
<dbReference type="RefSeq" id="WP_407326028.1">
    <property type="nucleotide sequence ID" value="NZ_CP136865.1"/>
</dbReference>
<keyword evidence="6" id="KW-1185">Reference proteome</keyword>
<feature type="compositionally biased region" description="Polar residues" evidence="2">
    <location>
        <begin position="8"/>
        <end position="18"/>
    </location>
</feature>
<reference evidence="5 6" key="1">
    <citation type="submission" date="2023-10" db="EMBL/GenBank/DDBJ databases">
        <title>Two novel species belonging to the OM43/NOR5 clade.</title>
        <authorList>
            <person name="Park M."/>
        </authorList>
    </citation>
    <scope>NUCLEOTIDE SEQUENCE [LARGE SCALE GENOMIC DNA]</scope>
    <source>
        <strain evidence="5 6">IMCC45268</strain>
    </source>
</reference>
<name>A0ABZ0I9X6_9GAMM</name>
<gene>
    <name evidence="5" type="ORF">R0137_08645</name>
</gene>
<dbReference type="Gene3D" id="2.40.50.100">
    <property type="match status" value="1"/>
</dbReference>
<protein>
    <submittedName>
        <fullName evidence="5">Efflux RND transporter periplasmic adaptor subunit</fullName>
    </submittedName>
</protein>
<dbReference type="PANTHER" id="PTHR30469">
    <property type="entry name" value="MULTIDRUG RESISTANCE PROTEIN MDTA"/>
    <property type="match status" value="1"/>
</dbReference>
<dbReference type="InterPro" id="IPR006143">
    <property type="entry name" value="RND_pump_MFP"/>
</dbReference>
<organism evidence="5 6">
    <name type="scientific">Congregibacter brevis</name>
    <dbReference type="NCBI Taxonomy" id="3081201"/>
    <lineage>
        <taxon>Bacteria</taxon>
        <taxon>Pseudomonadati</taxon>
        <taxon>Pseudomonadota</taxon>
        <taxon>Gammaproteobacteria</taxon>
        <taxon>Cellvibrionales</taxon>
        <taxon>Halieaceae</taxon>
        <taxon>Congregibacter</taxon>
    </lineage>
</organism>
<dbReference type="Proteomes" id="UP001626549">
    <property type="component" value="Chromosome"/>
</dbReference>
<feature type="domain" description="CzcB-like barrel-sandwich hybrid" evidence="4">
    <location>
        <begin position="53"/>
        <end position="181"/>
    </location>
</feature>
<evidence type="ECO:0000259" key="4">
    <source>
        <dbReference type="Pfam" id="PF25973"/>
    </source>
</evidence>
<proteinExistence type="inferred from homology"/>
<evidence type="ECO:0000256" key="1">
    <source>
        <dbReference type="ARBA" id="ARBA00009477"/>
    </source>
</evidence>
<evidence type="ECO:0000313" key="6">
    <source>
        <dbReference type="Proteomes" id="UP001626549"/>
    </source>
</evidence>
<comment type="similarity">
    <text evidence="1">Belongs to the membrane fusion protein (MFP) (TC 8.A.1) family.</text>
</comment>
<dbReference type="PANTHER" id="PTHR30469:SF11">
    <property type="entry name" value="BLL4320 PROTEIN"/>
    <property type="match status" value="1"/>
</dbReference>